<name>A0AAP5TDS5_9LACO</name>
<feature type="domain" description="HTH tetR-type" evidence="3">
    <location>
        <begin position="10"/>
        <end position="70"/>
    </location>
</feature>
<reference evidence="4" key="2">
    <citation type="submission" date="2019-10" db="EMBL/GenBank/DDBJ databases">
        <title>Malate fermentation in French cider.</title>
        <authorList>
            <person name="Cousin F.J."/>
            <person name="Medina Fernandez S."/>
            <person name="Misery B."/>
            <person name="Laplace J.-M."/>
            <person name="Cretenet M."/>
        </authorList>
    </citation>
    <scope>NUCLEOTIDE SEQUENCE</scope>
    <source>
        <strain evidence="4">UCMA15901</strain>
    </source>
</reference>
<reference evidence="5 6" key="1">
    <citation type="submission" date="2016-05" db="EMBL/GenBank/DDBJ databases">
        <title>Draft genome sequence of Pediococcus parvulus 2.6, a probiotic beta-glucan producer strain.</title>
        <authorList>
            <person name="Mohedano M.L."/>
            <person name="Perez-Ramos A."/>
            <person name="Duenas M.T."/>
            <person name="Lamontanara A."/>
            <person name="Orru L."/>
            <person name="Spano G."/>
            <person name="Capozzi V."/>
            <person name="Lopez P."/>
        </authorList>
    </citation>
    <scope>NUCLEOTIDE SEQUENCE [LARGE SCALE GENOMIC DNA]</scope>
    <source>
        <strain evidence="5 6">2.6</strain>
    </source>
</reference>
<feature type="DNA-binding region" description="H-T-H motif" evidence="2">
    <location>
        <begin position="33"/>
        <end position="52"/>
    </location>
</feature>
<dbReference type="InterPro" id="IPR050624">
    <property type="entry name" value="HTH-type_Tx_Regulator"/>
</dbReference>
<proteinExistence type="predicted"/>
<accession>A0AAP5TDS5</accession>
<evidence type="ECO:0000313" key="7">
    <source>
        <dbReference type="Proteomes" id="UP001275867"/>
    </source>
</evidence>
<dbReference type="EMBL" id="LXND01000052">
    <property type="protein sequence ID" value="OAD63897.1"/>
    <property type="molecule type" value="Genomic_DNA"/>
</dbReference>
<evidence type="ECO:0000259" key="3">
    <source>
        <dbReference type="PROSITE" id="PS50977"/>
    </source>
</evidence>
<evidence type="ECO:0000313" key="4">
    <source>
        <dbReference type="EMBL" id="MDV7694706.1"/>
    </source>
</evidence>
<dbReference type="Gene3D" id="1.10.357.10">
    <property type="entry name" value="Tetracycline Repressor, domain 2"/>
    <property type="match status" value="1"/>
</dbReference>
<sequence>MYQGKNPAALNSQQMLLDSLTALLKEKNFKDISISELCNHSGISRQTFYSLFGNKQNILLYQLEHAPYVKQPEDDDTSDMTLEEISDRFSKFVVSNYVQLQMIMDNDLNDLLNKLISQAMSACQQSFINLVNDEKNYAVSFMAAGLCSLTQKYIEEHDLPNQEELTRISYKMMSGSIYRY</sequence>
<dbReference type="RefSeq" id="WP_068806776.1">
    <property type="nucleotide sequence ID" value="NZ_LXND01000052.1"/>
</dbReference>
<dbReference type="GO" id="GO:0003677">
    <property type="term" value="F:DNA binding"/>
    <property type="evidence" value="ECO:0007669"/>
    <property type="project" value="UniProtKB-UniRule"/>
</dbReference>
<evidence type="ECO:0000256" key="1">
    <source>
        <dbReference type="ARBA" id="ARBA00023125"/>
    </source>
</evidence>
<dbReference type="InterPro" id="IPR009057">
    <property type="entry name" value="Homeodomain-like_sf"/>
</dbReference>
<keyword evidence="6" id="KW-1185">Reference proteome</keyword>
<comment type="caution">
    <text evidence="4">The sequence shown here is derived from an EMBL/GenBank/DDBJ whole genome shotgun (WGS) entry which is preliminary data.</text>
</comment>
<dbReference type="EMBL" id="WERX01000022">
    <property type="protein sequence ID" value="MDV7694706.1"/>
    <property type="molecule type" value="Genomic_DNA"/>
</dbReference>
<dbReference type="Pfam" id="PF00440">
    <property type="entry name" value="TetR_N"/>
    <property type="match status" value="1"/>
</dbReference>
<dbReference type="PROSITE" id="PS50977">
    <property type="entry name" value="HTH_TETR_2"/>
    <property type="match status" value="1"/>
</dbReference>
<dbReference type="AlphaFoldDB" id="A0AAP5TDS5"/>
<dbReference type="PANTHER" id="PTHR43479">
    <property type="entry name" value="ACREF/ENVCD OPERON REPRESSOR-RELATED"/>
    <property type="match status" value="1"/>
</dbReference>
<keyword evidence="1 2" id="KW-0238">DNA-binding</keyword>
<protein>
    <submittedName>
        <fullName evidence="4">TetR family transcriptional regulator</fullName>
    </submittedName>
</protein>
<dbReference type="Proteomes" id="UP001275867">
    <property type="component" value="Unassembled WGS sequence"/>
</dbReference>
<evidence type="ECO:0000256" key="2">
    <source>
        <dbReference type="PROSITE-ProRule" id="PRU00335"/>
    </source>
</evidence>
<organism evidence="4 7">
    <name type="scientific">Pediococcus parvulus</name>
    <dbReference type="NCBI Taxonomy" id="54062"/>
    <lineage>
        <taxon>Bacteria</taxon>
        <taxon>Bacillati</taxon>
        <taxon>Bacillota</taxon>
        <taxon>Bacilli</taxon>
        <taxon>Lactobacillales</taxon>
        <taxon>Lactobacillaceae</taxon>
        <taxon>Pediococcus</taxon>
    </lineage>
</organism>
<evidence type="ECO:0000313" key="5">
    <source>
        <dbReference type="EMBL" id="OAD63897.1"/>
    </source>
</evidence>
<dbReference type="PANTHER" id="PTHR43479:SF7">
    <property type="entry name" value="TETR-FAMILY TRANSCRIPTIONAL REGULATOR"/>
    <property type="match status" value="1"/>
</dbReference>
<dbReference type="InterPro" id="IPR001647">
    <property type="entry name" value="HTH_TetR"/>
</dbReference>
<dbReference type="Proteomes" id="UP000077280">
    <property type="component" value="Unassembled WGS sequence"/>
</dbReference>
<dbReference type="SUPFAM" id="SSF46689">
    <property type="entry name" value="Homeodomain-like"/>
    <property type="match status" value="1"/>
</dbReference>
<evidence type="ECO:0000313" key="6">
    <source>
        <dbReference type="Proteomes" id="UP000077280"/>
    </source>
</evidence>
<gene>
    <name evidence="5" type="ORF">A7K95_07450</name>
    <name evidence="4" type="ORF">GA842_07455</name>
</gene>